<protein>
    <submittedName>
        <fullName evidence="1">Uncharacterized protein</fullName>
    </submittedName>
</protein>
<keyword evidence="2" id="KW-1185">Reference proteome</keyword>
<name>A0A3M7S9U3_BRAPC</name>
<organism evidence="1 2">
    <name type="scientific">Brachionus plicatilis</name>
    <name type="common">Marine rotifer</name>
    <name type="synonym">Brachionus muelleri</name>
    <dbReference type="NCBI Taxonomy" id="10195"/>
    <lineage>
        <taxon>Eukaryota</taxon>
        <taxon>Metazoa</taxon>
        <taxon>Spiralia</taxon>
        <taxon>Gnathifera</taxon>
        <taxon>Rotifera</taxon>
        <taxon>Eurotatoria</taxon>
        <taxon>Monogononta</taxon>
        <taxon>Pseudotrocha</taxon>
        <taxon>Ploima</taxon>
        <taxon>Brachionidae</taxon>
        <taxon>Brachionus</taxon>
    </lineage>
</organism>
<dbReference type="Proteomes" id="UP000276133">
    <property type="component" value="Unassembled WGS sequence"/>
</dbReference>
<reference evidence="1 2" key="1">
    <citation type="journal article" date="2018" name="Sci. Rep.">
        <title>Genomic signatures of local adaptation to the degree of environmental predictability in rotifers.</title>
        <authorList>
            <person name="Franch-Gras L."/>
            <person name="Hahn C."/>
            <person name="Garcia-Roger E.M."/>
            <person name="Carmona M.J."/>
            <person name="Serra M."/>
            <person name="Gomez A."/>
        </authorList>
    </citation>
    <scope>NUCLEOTIDE SEQUENCE [LARGE SCALE GENOMIC DNA]</scope>
    <source>
        <strain evidence="1">HYR1</strain>
    </source>
</reference>
<accession>A0A3M7S9U3</accession>
<dbReference type="AlphaFoldDB" id="A0A3M7S9U3"/>
<dbReference type="EMBL" id="REGN01001799">
    <property type="protein sequence ID" value="RNA32427.1"/>
    <property type="molecule type" value="Genomic_DNA"/>
</dbReference>
<proteinExistence type="predicted"/>
<gene>
    <name evidence="1" type="ORF">BpHYR1_052644</name>
</gene>
<evidence type="ECO:0000313" key="1">
    <source>
        <dbReference type="EMBL" id="RNA32427.1"/>
    </source>
</evidence>
<comment type="caution">
    <text evidence="1">The sequence shown here is derived from an EMBL/GenBank/DDBJ whole genome shotgun (WGS) entry which is preliminary data.</text>
</comment>
<evidence type="ECO:0000313" key="2">
    <source>
        <dbReference type="Proteomes" id="UP000276133"/>
    </source>
</evidence>
<sequence length="110" mass="13000">MRVLKLARKILRQIEGFPLYSDMILSLRNLLCINIIKIFFLMHIKYPDSFLIRLFKSHNPDSSPFQNTINLAYSELLNESNNHLLIIDHLRLFLSKKKKTASKDKITKKK</sequence>